<feature type="domain" description="ATPase AAA-type core" evidence="1">
    <location>
        <begin position="47"/>
        <end position="371"/>
    </location>
</feature>
<dbReference type="SUPFAM" id="SSF52540">
    <property type="entry name" value="P-loop containing nucleoside triphosphate hydrolases"/>
    <property type="match status" value="1"/>
</dbReference>
<dbReference type="Gene3D" id="3.40.50.300">
    <property type="entry name" value="P-loop containing nucleotide triphosphate hydrolases"/>
    <property type="match status" value="1"/>
</dbReference>
<dbReference type="InterPro" id="IPR003959">
    <property type="entry name" value="ATPase_AAA_core"/>
</dbReference>
<evidence type="ECO:0000259" key="1">
    <source>
        <dbReference type="Pfam" id="PF13304"/>
    </source>
</evidence>
<evidence type="ECO:0000313" key="3">
    <source>
        <dbReference type="Proteomes" id="UP001299409"/>
    </source>
</evidence>
<dbReference type="PANTHER" id="PTHR40396">
    <property type="entry name" value="ATPASE-LIKE PROTEIN"/>
    <property type="match status" value="1"/>
</dbReference>
<keyword evidence="3" id="KW-1185">Reference proteome</keyword>
<sequence length="421" mass="48264">MLESFRASNFASFKDEIYITTLCNSSRKELIKTNTFECRNNRYNKVTYIFGANGSGKTNLFLALNKLRQIIVMSTVIGSKSNKILEVPIIKKELNSPIENFKFDSDSKYKPTLFGVDIIIDEILYSYEFEILDGKIISELLTKKNKRKEVLIKRTSPSFEDIILRSDLAKFKSNVNVVRENSLCLAMAALLNNKLANDIINEIMGIDIINMANMNGNTRFNEENTNEEFIQRYLDILKSVDPTVKNLIIDLKENGDIPIDEDDEFQSKDVIIKNIRVDVSSVHDVYKEHKKVSEVELPFLKYESNGTIKLFGILPSIFEALDTGGVLFIDELENGLHPLVVEFIIKLFNDTSINPKNAQLICSTHNTLLLEKCRRDQVWFMDKNEYGESKLSRLSDFLNIRKNDNISEKYLKGVFGAIPKF</sequence>
<dbReference type="EMBL" id="JAJBMB010000001">
    <property type="protein sequence ID" value="MCB5444908.1"/>
    <property type="molecule type" value="Genomic_DNA"/>
</dbReference>
<dbReference type="InterPro" id="IPR027417">
    <property type="entry name" value="P-loop_NTPase"/>
</dbReference>
<protein>
    <submittedName>
        <fullName evidence="2">ATP-binding protein</fullName>
    </submittedName>
</protein>
<accession>A0ABS8CTX0</accession>
<name>A0ABS8CTX0_9FIRM</name>
<keyword evidence="2" id="KW-0067">ATP-binding</keyword>
<organism evidence="2 3">
    <name type="scientific">Intestinibacter bartlettii</name>
    <dbReference type="NCBI Taxonomy" id="261299"/>
    <lineage>
        <taxon>Bacteria</taxon>
        <taxon>Bacillati</taxon>
        <taxon>Bacillota</taxon>
        <taxon>Clostridia</taxon>
        <taxon>Peptostreptococcales</taxon>
        <taxon>Peptostreptococcaceae</taxon>
        <taxon>Intestinibacter</taxon>
    </lineage>
</organism>
<reference evidence="2 3" key="1">
    <citation type="submission" date="2021-10" db="EMBL/GenBank/DDBJ databases">
        <title>Collection of gut derived symbiotic bacterial strains cultured from healthy donors.</title>
        <authorList>
            <person name="Lin H."/>
            <person name="Littmann E."/>
            <person name="Claire K."/>
            <person name="Pamer E."/>
        </authorList>
    </citation>
    <scope>NUCLEOTIDE SEQUENCE [LARGE SCALE GENOMIC DNA]</scope>
    <source>
        <strain evidence="2 3">MSK.17.68</strain>
    </source>
</reference>
<dbReference type="RefSeq" id="WP_226913932.1">
    <property type="nucleotide sequence ID" value="NZ_BAABXU010000001.1"/>
</dbReference>
<keyword evidence="2" id="KW-0547">Nucleotide-binding</keyword>
<proteinExistence type="predicted"/>
<dbReference type="PANTHER" id="PTHR40396:SF1">
    <property type="entry name" value="ATPASE AAA-TYPE CORE DOMAIN-CONTAINING PROTEIN"/>
    <property type="match status" value="1"/>
</dbReference>
<gene>
    <name evidence="2" type="ORF">LIP50_01680</name>
</gene>
<dbReference type="GO" id="GO:0005524">
    <property type="term" value="F:ATP binding"/>
    <property type="evidence" value="ECO:0007669"/>
    <property type="project" value="UniProtKB-KW"/>
</dbReference>
<evidence type="ECO:0000313" key="2">
    <source>
        <dbReference type="EMBL" id="MCB5444908.1"/>
    </source>
</evidence>
<comment type="caution">
    <text evidence="2">The sequence shown here is derived from an EMBL/GenBank/DDBJ whole genome shotgun (WGS) entry which is preliminary data.</text>
</comment>
<dbReference type="Pfam" id="PF13304">
    <property type="entry name" value="AAA_21"/>
    <property type="match status" value="1"/>
</dbReference>
<dbReference type="Proteomes" id="UP001299409">
    <property type="component" value="Unassembled WGS sequence"/>
</dbReference>